<evidence type="ECO:0000256" key="7">
    <source>
        <dbReference type="ARBA" id="ARBA00022801"/>
    </source>
</evidence>
<dbReference type="GO" id="GO:0006508">
    <property type="term" value="P:proteolysis"/>
    <property type="evidence" value="ECO:0007669"/>
    <property type="project" value="UniProtKB-KW"/>
</dbReference>
<evidence type="ECO:0000256" key="9">
    <source>
        <dbReference type="SAM" id="MobiDB-lite"/>
    </source>
</evidence>
<dbReference type="InterPro" id="IPR018200">
    <property type="entry name" value="USP_CS"/>
</dbReference>
<evidence type="ECO:0000256" key="4">
    <source>
        <dbReference type="ARBA" id="ARBA00011814"/>
    </source>
</evidence>
<dbReference type="GO" id="GO:0048039">
    <property type="term" value="F:ubiquinone binding"/>
    <property type="evidence" value="ECO:0007669"/>
    <property type="project" value="InterPro"/>
</dbReference>
<dbReference type="EMBL" id="AMBO01000346">
    <property type="protein sequence ID" value="EKD00217.1"/>
    <property type="molecule type" value="Genomic_DNA"/>
</dbReference>
<feature type="compositionally biased region" description="Polar residues" evidence="9">
    <location>
        <begin position="774"/>
        <end position="784"/>
    </location>
</feature>
<comment type="subunit">
    <text evidence="4">Interacts with coenzyme Q.</text>
</comment>
<feature type="region of interest" description="Disordered" evidence="9">
    <location>
        <begin position="553"/>
        <end position="704"/>
    </location>
</feature>
<evidence type="ECO:0000256" key="2">
    <source>
        <dbReference type="ARBA" id="ARBA00006885"/>
    </source>
</evidence>
<comment type="similarity">
    <text evidence="3">Belongs to the peptidase C19 family.</text>
</comment>
<dbReference type="InterPro" id="IPR028889">
    <property type="entry name" value="USP"/>
</dbReference>
<dbReference type="InterPro" id="IPR005031">
    <property type="entry name" value="COQ10_START"/>
</dbReference>
<reference evidence="11 12" key="1">
    <citation type="journal article" date="2012" name="Eukaryot. Cell">
        <title>Genome sequence of the Trichosporon asahii environmental strain CBS 8904.</title>
        <authorList>
            <person name="Yang R.Y."/>
            <person name="Li H.T."/>
            <person name="Zhu H."/>
            <person name="Zhou G.P."/>
            <person name="Wang M."/>
            <person name="Wang L."/>
        </authorList>
    </citation>
    <scope>NUCLEOTIDE SEQUENCE [LARGE SCALE GENOMIC DNA]</scope>
    <source>
        <strain evidence="11 12">CBS 8904</strain>
    </source>
</reference>
<comment type="function">
    <text evidence="8">Required for the function of coenzyme Q in the respiratory chain. May serve as a chaperone or may be involved in the transport of Q6 from its site of synthesis to the catalytic sites of the respiratory complexes.</text>
</comment>
<feature type="compositionally biased region" description="Low complexity" evidence="9">
    <location>
        <begin position="139"/>
        <end position="158"/>
    </location>
</feature>
<dbReference type="HOGENOM" id="CLU_008779_0_0_1"/>
<dbReference type="Pfam" id="PF03364">
    <property type="entry name" value="Polyketide_cyc"/>
    <property type="match status" value="1"/>
</dbReference>
<dbReference type="eggNOG" id="KOG3177">
    <property type="taxonomic scope" value="Eukaryota"/>
</dbReference>
<dbReference type="PROSITE" id="PS00973">
    <property type="entry name" value="USP_2"/>
    <property type="match status" value="1"/>
</dbReference>
<dbReference type="InterPro" id="IPR001394">
    <property type="entry name" value="Peptidase_C19_UCH"/>
</dbReference>
<dbReference type="EC" id="3.4.19.12" evidence="5"/>
<keyword evidence="7" id="KW-0378">Hydrolase</keyword>
<dbReference type="OrthoDB" id="27652at2759"/>
<feature type="compositionally biased region" description="Basic and acidic residues" evidence="9">
    <location>
        <begin position="633"/>
        <end position="647"/>
    </location>
</feature>
<organism evidence="11 12">
    <name type="scientific">Trichosporon asahii var. asahii (strain CBS 8904)</name>
    <name type="common">Yeast</name>
    <dbReference type="NCBI Taxonomy" id="1220162"/>
    <lineage>
        <taxon>Eukaryota</taxon>
        <taxon>Fungi</taxon>
        <taxon>Dikarya</taxon>
        <taxon>Basidiomycota</taxon>
        <taxon>Agaricomycotina</taxon>
        <taxon>Tremellomycetes</taxon>
        <taxon>Trichosporonales</taxon>
        <taxon>Trichosporonaceae</taxon>
        <taxon>Trichosporon</taxon>
    </lineage>
</organism>
<dbReference type="Pfam" id="PF00443">
    <property type="entry name" value="UCH"/>
    <property type="match status" value="1"/>
</dbReference>
<dbReference type="GO" id="GO:0016579">
    <property type="term" value="P:protein deubiquitination"/>
    <property type="evidence" value="ECO:0007669"/>
    <property type="project" value="InterPro"/>
</dbReference>
<dbReference type="CDD" id="cd07813">
    <property type="entry name" value="COQ10p_like"/>
    <property type="match status" value="1"/>
</dbReference>
<feature type="region of interest" description="Disordered" evidence="9">
    <location>
        <begin position="102"/>
        <end position="173"/>
    </location>
</feature>
<feature type="compositionally biased region" description="Low complexity" evidence="9">
    <location>
        <begin position="207"/>
        <end position="216"/>
    </location>
</feature>
<evidence type="ECO:0000256" key="8">
    <source>
        <dbReference type="ARBA" id="ARBA00024947"/>
    </source>
</evidence>
<name>K1VLN2_TRIAC</name>
<comment type="similarity">
    <text evidence="2">Belongs to the COQ10 family.</text>
</comment>
<dbReference type="PANTHER" id="PTHR24006:SF733">
    <property type="entry name" value="RE52890P"/>
    <property type="match status" value="1"/>
</dbReference>
<dbReference type="eggNOG" id="KOG1864">
    <property type="taxonomic scope" value="Eukaryota"/>
</dbReference>
<dbReference type="PROSITE" id="PS00972">
    <property type="entry name" value="USP_1"/>
    <property type="match status" value="1"/>
</dbReference>
<dbReference type="Gene3D" id="3.30.530.20">
    <property type="match status" value="1"/>
</dbReference>
<dbReference type="GO" id="GO:0004843">
    <property type="term" value="F:cysteine-type deubiquitinase activity"/>
    <property type="evidence" value="ECO:0007669"/>
    <property type="project" value="UniProtKB-EC"/>
</dbReference>
<keyword evidence="6" id="KW-0645">Protease</keyword>
<dbReference type="GO" id="GO:0005634">
    <property type="term" value="C:nucleus"/>
    <property type="evidence" value="ECO:0007669"/>
    <property type="project" value="TreeGrafter"/>
</dbReference>
<dbReference type="InParanoid" id="K1VLN2"/>
<dbReference type="STRING" id="1220162.K1VLN2"/>
<dbReference type="InterPro" id="IPR050164">
    <property type="entry name" value="Peptidase_C19"/>
</dbReference>
<proteinExistence type="inferred from homology"/>
<evidence type="ECO:0000256" key="5">
    <source>
        <dbReference type="ARBA" id="ARBA00012759"/>
    </source>
</evidence>
<feature type="region of interest" description="Disordered" evidence="9">
    <location>
        <begin position="191"/>
        <end position="261"/>
    </location>
</feature>
<evidence type="ECO:0000259" key="10">
    <source>
        <dbReference type="PROSITE" id="PS50235"/>
    </source>
</evidence>
<feature type="compositionally biased region" description="Low complexity" evidence="9">
    <location>
        <begin position="751"/>
        <end position="773"/>
    </location>
</feature>
<feature type="compositionally biased region" description="Low complexity" evidence="9">
    <location>
        <begin position="663"/>
        <end position="675"/>
    </location>
</feature>
<evidence type="ECO:0000256" key="6">
    <source>
        <dbReference type="ARBA" id="ARBA00022670"/>
    </source>
</evidence>
<feature type="region of interest" description="Disordered" evidence="9">
    <location>
        <begin position="739"/>
        <end position="817"/>
    </location>
</feature>
<dbReference type="AlphaFoldDB" id="K1VLN2"/>
<accession>K1VLN2</accession>
<dbReference type="InterPro" id="IPR023393">
    <property type="entry name" value="START-like_dom_sf"/>
</dbReference>
<evidence type="ECO:0000256" key="3">
    <source>
        <dbReference type="ARBA" id="ARBA00009085"/>
    </source>
</evidence>
<comment type="caution">
    <text evidence="11">The sequence shown here is derived from an EMBL/GenBank/DDBJ whole genome shotgun (WGS) entry which is preliminary data.</text>
</comment>
<dbReference type="InterPro" id="IPR044996">
    <property type="entry name" value="COQ10-like"/>
</dbReference>
<feature type="region of interest" description="Disordered" evidence="9">
    <location>
        <begin position="1"/>
        <end position="39"/>
    </location>
</feature>
<dbReference type="SUPFAM" id="SSF55961">
    <property type="entry name" value="Bet v1-like"/>
    <property type="match status" value="1"/>
</dbReference>
<feature type="compositionally biased region" description="Polar residues" evidence="9">
    <location>
        <begin position="222"/>
        <end position="234"/>
    </location>
</feature>
<dbReference type="Gene3D" id="3.90.70.10">
    <property type="entry name" value="Cysteine proteinases"/>
    <property type="match status" value="1"/>
</dbReference>
<gene>
    <name evidence="11" type="ORF">A1Q2_05560</name>
</gene>
<evidence type="ECO:0000313" key="12">
    <source>
        <dbReference type="Proteomes" id="UP000006757"/>
    </source>
</evidence>
<dbReference type="SUPFAM" id="SSF54001">
    <property type="entry name" value="Cysteine proteinases"/>
    <property type="match status" value="1"/>
</dbReference>
<feature type="domain" description="USP" evidence="10">
    <location>
        <begin position="51"/>
        <end position="521"/>
    </location>
</feature>
<dbReference type="Proteomes" id="UP000006757">
    <property type="component" value="Unassembled WGS sequence"/>
</dbReference>
<comment type="catalytic activity">
    <reaction evidence="1">
        <text>Thiol-dependent hydrolysis of ester, thioester, amide, peptide and isopeptide bonds formed by the C-terminal Gly of ubiquitin (a 76-residue protein attached to proteins as an intracellular targeting signal).</text>
        <dbReference type="EC" id="3.4.19.12"/>
    </reaction>
</comment>
<sequence length="1145" mass="122574">MDWRRFRSTGGGASSSTGNGTGTKEPVSPAADAAALPGDKGKERALDEALWGLENFGNTCYCNSVLQALYASDPFRSFIEAYPDVGKPYNALAGEIATGPLPSPSLEVKENPMEKATPVSPPTKEKRGGLLGFGKKALSTSTQPSTPPATTQQQQPNQQAPPPIILPHDPDFPEMSLLSTIQTLFHHLSTSAPHYPAEPKTPPQAAPAPAAVQPTPGGNAASMPSGTLTNNGQPTGPALLASLPPPSVPRGGGPYRAGTLGRGVVRPEDVLRTVRRTHQLFAGQGQQDAHEFLGFILNQLSEEVEQMDAKLKREGKEVVDIKEHGRTFIQNLFHGVLVNETRCLNCETTSSREESFLDLSIDIEQHSSLTSCLRQFSDSEMLCSTNKFYCETCCGLVEAERRMRIKELPNILGLHLKRFRQDDMGRLHKLFYRVTFPLQLRVPCTTEETEDAERLYELFAVVVHIGNTPTHGHYVTIVRSQPGQWVMCDDENIEPIEESDLANYFGDNITGAGYVLFYQAANLDLKSLGLKKDPIPRSLPPAPRAAALVEDDVVGGTPAPTTPLDHHTTPPQFMATPASPTKSQSVPLPVQAHKDSSLDVPVQSRRGSSGVGRDPSPSNNRWSHHGGPISHSPGERGKWFGLKKKDGASGASTPADPRLLRQSTSTTVNTTSTESVDPLMTQSMPAMPDNRMSQSFHDSAPNDLSASIRSATSASSGGHAASLPNGSIAHAPLNGHAYPASAAHSDVNGNAAPTSLPASSAPSQAPSHSASASVGNGNMNGTSERMNRIGRSATASRADRASNVSSQNGYSGGSGLGRKISATTGFSSLARRSSNAFKIGFGKKKQGDEHKQWVARKRAATGQSPLPTSTALLSSGSESDLLHPWLTLLLWPPISLNVLDINKMRPSLSAAHAVRAVRSTSSSRLNTVRPALSALPSCSASSSAVTPRQQSQVAGRRTFFSLPDISKLAGLVPGQQPSGGVQNDGEEQRFQARKVFPYTPAQLYELVSDVPAYVTFIPFCTESTVLTKDGRPNHAWKPGQDPFEVEAELAVGFGGLEERYISNVVGVPFERVSATASETTPLFKNLVTTWSFTPAGPSSTILSIDLVFAFANPLHRIASQAVLPKVAEKMVEAFETRANEVYGRR</sequence>
<keyword evidence="12" id="KW-1185">Reference proteome</keyword>
<dbReference type="PROSITE" id="PS50235">
    <property type="entry name" value="USP_3"/>
    <property type="match status" value="1"/>
</dbReference>
<dbReference type="InterPro" id="IPR038765">
    <property type="entry name" value="Papain-like_cys_pep_sf"/>
</dbReference>
<protein>
    <recommendedName>
        <fullName evidence="5">ubiquitinyl hydrolase 1</fullName>
        <ecNumber evidence="5">3.4.19.12</ecNumber>
    </recommendedName>
</protein>
<dbReference type="PANTHER" id="PTHR24006">
    <property type="entry name" value="UBIQUITIN CARBOXYL-TERMINAL HYDROLASE"/>
    <property type="match status" value="1"/>
</dbReference>
<evidence type="ECO:0000256" key="1">
    <source>
        <dbReference type="ARBA" id="ARBA00000707"/>
    </source>
</evidence>
<evidence type="ECO:0000313" key="11">
    <source>
        <dbReference type="EMBL" id="EKD00217.1"/>
    </source>
</evidence>
<dbReference type="GO" id="GO:0005829">
    <property type="term" value="C:cytosol"/>
    <property type="evidence" value="ECO:0007669"/>
    <property type="project" value="TreeGrafter"/>
</dbReference>
<dbReference type="GO" id="GO:0045333">
    <property type="term" value="P:cellular respiration"/>
    <property type="evidence" value="ECO:0007669"/>
    <property type="project" value="InterPro"/>
</dbReference>